<keyword evidence="1" id="KW-0812">Transmembrane</keyword>
<dbReference type="EMBL" id="JAGIOF010000001">
    <property type="protein sequence ID" value="MBP2385793.1"/>
    <property type="molecule type" value="Genomic_DNA"/>
</dbReference>
<feature type="transmembrane region" description="Helical" evidence="1">
    <location>
        <begin position="132"/>
        <end position="158"/>
    </location>
</feature>
<keyword evidence="1" id="KW-1133">Transmembrane helix</keyword>
<sequence>MNTMLWPGWIAILFATLFTAAAGVFLLAMQYHRHGRLSWRRSLASVTVILYLFGLLSYTMLPLPPTRGDFCDIPGMGGVQKMPFAFLPQLKEALLDSPGAILHDALLLQVALNVVLFLPLGVLAVRWARVGFIGAVLLGGLASVLIETTQYTGVFGIYDCAYRVTDIDDVIANTSGAAIGALLAYLPVFAWISGPNERVAAREYHRPRPVTRTRRMLGMVFDLALVAVFAFILGTGGALVNNVAGKPLDTNVLDVAAALLPPLLVIILPALAPGRASLGQRCTWIFAADESGYPAGIGSQALRTLLGGGGFTLLLGAAELAGDTGAGLGLRATAFLLGAACLLVVLLDASGRGFSARITGLHFADRRAVPASGRAAGRNREWAA</sequence>
<evidence type="ECO:0000256" key="1">
    <source>
        <dbReference type="SAM" id="Phobius"/>
    </source>
</evidence>
<dbReference type="PANTHER" id="PTHR36834">
    <property type="entry name" value="MEMBRANE PROTEIN-RELATED"/>
    <property type="match status" value="1"/>
</dbReference>
<evidence type="ECO:0000313" key="3">
    <source>
        <dbReference type="EMBL" id="MBP2385793.1"/>
    </source>
</evidence>
<proteinExistence type="predicted"/>
<protein>
    <submittedName>
        <fullName evidence="3">Glycopeptide antibiotics resistance protein</fullName>
    </submittedName>
</protein>
<feature type="transmembrane region" description="Helical" evidence="1">
    <location>
        <begin position="252"/>
        <end position="271"/>
    </location>
</feature>
<dbReference type="RefSeq" id="WP_209996724.1">
    <property type="nucleotide sequence ID" value="NZ_BAAAJY010000003.1"/>
</dbReference>
<feature type="transmembrane region" description="Helical" evidence="1">
    <location>
        <begin position="170"/>
        <end position="192"/>
    </location>
</feature>
<organism evidence="3 4">
    <name type="scientific">Paeniglutamicibacter kerguelensis</name>
    <dbReference type="NCBI Taxonomy" id="254788"/>
    <lineage>
        <taxon>Bacteria</taxon>
        <taxon>Bacillati</taxon>
        <taxon>Actinomycetota</taxon>
        <taxon>Actinomycetes</taxon>
        <taxon>Micrococcales</taxon>
        <taxon>Micrococcaceae</taxon>
        <taxon>Paeniglutamicibacter</taxon>
    </lineage>
</organism>
<dbReference type="Proteomes" id="UP001296993">
    <property type="component" value="Unassembled WGS sequence"/>
</dbReference>
<feature type="transmembrane region" description="Helical" evidence="1">
    <location>
        <begin position="43"/>
        <end position="61"/>
    </location>
</feature>
<feature type="transmembrane region" description="Helical" evidence="1">
    <location>
        <begin position="106"/>
        <end position="125"/>
    </location>
</feature>
<dbReference type="InterPro" id="IPR053150">
    <property type="entry name" value="Teicoplanin_resist-assoc"/>
</dbReference>
<keyword evidence="4" id="KW-1185">Reference proteome</keyword>
<keyword evidence="1" id="KW-0472">Membrane</keyword>
<evidence type="ECO:0000313" key="4">
    <source>
        <dbReference type="Proteomes" id="UP001296993"/>
    </source>
</evidence>
<feature type="transmembrane region" description="Helical" evidence="1">
    <location>
        <begin position="301"/>
        <end position="322"/>
    </location>
</feature>
<feature type="transmembrane region" description="Helical" evidence="1">
    <location>
        <begin position="6"/>
        <end position="31"/>
    </location>
</feature>
<gene>
    <name evidence="3" type="ORF">JOF47_001304</name>
</gene>
<feature type="transmembrane region" description="Helical" evidence="1">
    <location>
        <begin position="328"/>
        <end position="347"/>
    </location>
</feature>
<dbReference type="PANTHER" id="PTHR36834:SF1">
    <property type="entry name" value="INTEGRAL MEMBRANE PROTEIN"/>
    <property type="match status" value="1"/>
</dbReference>
<feature type="transmembrane region" description="Helical" evidence="1">
    <location>
        <begin position="216"/>
        <end position="240"/>
    </location>
</feature>
<comment type="caution">
    <text evidence="3">The sequence shown here is derived from an EMBL/GenBank/DDBJ whole genome shotgun (WGS) entry which is preliminary data.</text>
</comment>
<feature type="domain" description="VanZ-like" evidence="2">
    <location>
        <begin position="49"/>
        <end position="186"/>
    </location>
</feature>
<evidence type="ECO:0000259" key="2">
    <source>
        <dbReference type="Pfam" id="PF04892"/>
    </source>
</evidence>
<reference evidence="3 4" key="1">
    <citation type="submission" date="2021-03" db="EMBL/GenBank/DDBJ databases">
        <title>Sequencing the genomes of 1000 actinobacteria strains.</title>
        <authorList>
            <person name="Klenk H.-P."/>
        </authorList>
    </citation>
    <scope>NUCLEOTIDE SEQUENCE [LARGE SCALE GENOMIC DNA]</scope>
    <source>
        <strain evidence="3 4">DSM 15797</strain>
    </source>
</reference>
<dbReference type="InterPro" id="IPR006976">
    <property type="entry name" value="VanZ-like"/>
</dbReference>
<accession>A0ABS4XC28</accession>
<name>A0ABS4XC28_9MICC</name>
<dbReference type="Pfam" id="PF04892">
    <property type="entry name" value="VanZ"/>
    <property type="match status" value="1"/>
</dbReference>